<organism evidence="2 3">
    <name type="scientific">Rhizopus delemar (strain RA 99-880 / ATCC MYA-4621 / FGSC 9543 / NRRL 43880)</name>
    <name type="common">Mucormycosis agent</name>
    <name type="synonym">Rhizopus arrhizus var. delemar</name>
    <dbReference type="NCBI Taxonomy" id="246409"/>
    <lineage>
        <taxon>Eukaryota</taxon>
        <taxon>Fungi</taxon>
        <taxon>Fungi incertae sedis</taxon>
        <taxon>Mucoromycota</taxon>
        <taxon>Mucoromycotina</taxon>
        <taxon>Mucoromycetes</taxon>
        <taxon>Mucorales</taxon>
        <taxon>Mucorineae</taxon>
        <taxon>Rhizopodaceae</taxon>
        <taxon>Rhizopus</taxon>
    </lineage>
</organism>
<dbReference type="STRING" id="246409.I1BP44"/>
<proteinExistence type="predicted"/>
<evidence type="ECO:0000259" key="1">
    <source>
        <dbReference type="Pfam" id="PF09994"/>
    </source>
</evidence>
<dbReference type="RefSeq" id="XP_067513370.1">
    <property type="nucleotide sequence ID" value="XM_067657269.1"/>
</dbReference>
<dbReference type="OrthoDB" id="59699at2759"/>
<dbReference type="InParanoid" id="I1BP44"/>
<protein>
    <recommendedName>
        <fullName evidence="1">T6SS Phospholipase effector Tle1-like catalytic domain-containing protein</fullName>
    </recommendedName>
</protein>
<gene>
    <name evidence="2" type="ORF">RO3G_02678</name>
</gene>
<dbReference type="PANTHER" id="PTHR33840">
    <property type="match status" value="1"/>
</dbReference>
<evidence type="ECO:0000313" key="3">
    <source>
        <dbReference type="Proteomes" id="UP000009138"/>
    </source>
</evidence>
<evidence type="ECO:0000313" key="2">
    <source>
        <dbReference type="EMBL" id="EIE77974.1"/>
    </source>
</evidence>
<keyword evidence="3" id="KW-1185">Reference proteome</keyword>
<dbReference type="EMBL" id="CH476733">
    <property type="protein sequence ID" value="EIE77974.1"/>
    <property type="molecule type" value="Genomic_DNA"/>
</dbReference>
<dbReference type="AlphaFoldDB" id="I1BP44"/>
<dbReference type="Proteomes" id="UP000009138">
    <property type="component" value="Unassembled WGS sequence"/>
</dbReference>
<dbReference type="OMA" id="YIDDHIC"/>
<dbReference type="eggNOG" id="ENOG502QSYI">
    <property type="taxonomic scope" value="Eukaryota"/>
</dbReference>
<feature type="domain" description="T6SS Phospholipase effector Tle1-like catalytic" evidence="1">
    <location>
        <begin position="2"/>
        <end position="120"/>
    </location>
</feature>
<sequence length="134" mass="15240">MLGGVFGYGISGQITSAYKYICKNYRNEQDEIWLLGFSRGAYAVRSLAGMINNVGLLPKEKLSKTEEAYMLYRNRGKHHRPSGIDSIKFRKDNRCQMPYIYFLGCFDTVGTLGVPKLPWYLGGPIYFTAFMIPS</sequence>
<dbReference type="VEuPathDB" id="FungiDB:RO3G_02678"/>
<dbReference type="InterPro" id="IPR018712">
    <property type="entry name" value="Tle1-like_cat"/>
</dbReference>
<reference evidence="2 3" key="1">
    <citation type="journal article" date="2009" name="PLoS Genet.">
        <title>Genomic analysis of the basal lineage fungus Rhizopus oryzae reveals a whole-genome duplication.</title>
        <authorList>
            <person name="Ma L.-J."/>
            <person name="Ibrahim A.S."/>
            <person name="Skory C."/>
            <person name="Grabherr M.G."/>
            <person name="Burger G."/>
            <person name="Butler M."/>
            <person name="Elias M."/>
            <person name="Idnurm A."/>
            <person name="Lang B.F."/>
            <person name="Sone T."/>
            <person name="Abe A."/>
            <person name="Calvo S.E."/>
            <person name="Corrochano L.M."/>
            <person name="Engels R."/>
            <person name="Fu J."/>
            <person name="Hansberg W."/>
            <person name="Kim J.-M."/>
            <person name="Kodira C.D."/>
            <person name="Koehrsen M.J."/>
            <person name="Liu B."/>
            <person name="Miranda-Saavedra D."/>
            <person name="O'Leary S."/>
            <person name="Ortiz-Castellanos L."/>
            <person name="Poulter R."/>
            <person name="Rodriguez-Romero J."/>
            <person name="Ruiz-Herrera J."/>
            <person name="Shen Y.-Q."/>
            <person name="Zeng Q."/>
            <person name="Galagan J."/>
            <person name="Birren B.W."/>
            <person name="Cuomo C.A."/>
            <person name="Wickes B.L."/>
        </authorList>
    </citation>
    <scope>NUCLEOTIDE SEQUENCE [LARGE SCALE GENOMIC DNA]</scope>
    <source>
        <strain evidence="3">RA 99-880 / ATCC MYA-4621 / FGSC 9543 / NRRL 43880</strain>
    </source>
</reference>
<dbReference type="Pfam" id="PF09994">
    <property type="entry name" value="T6SS_Tle1-like_cat"/>
    <property type="match status" value="1"/>
</dbReference>
<dbReference type="GeneID" id="93609650"/>
<name>I1BP44_RHIO9</name>
<dbReference type="PANTHER" id="PTHR33840:SF1">
    <property type="entry name" value="TLE1 PHOSPHOLIPASE DOMAIN-CONTAINING PROTEIN"/>
    <property type="match status" value="1"/>
</dbReference>
<accession>I1BP44</accession>